<protein>
    <submittedName>
        <fullName evidence="9">DMT family transporter</fullName>
    </submittedName>
</protein>
<dbReference type="Proteomes" id="UP001556040">
    <property type="component" value="Unassembled WGS sequence"/>
</dbReference>
<sequence>MVLPKQVKYSLFVLIGACSYGIHASTVKLTFGAGHSIDEVTGGQYFFGIIMLLLLLTFSKKQKLSLKSNLNLMGIGVFLSFTGIFYSLSIERLPASIAIVLLFQFTWIGVLLDAIASKKWPSKQKLVSVVLLWLGTIFAAGIFEANGFQWSQSLDGVMYGFFASITFALFIFFSGKVAKNAPTIQRSIMIAIGGILVIIALFRPTFVWDGTLTESLWSYGLVLGLFGTIFPIIFFSLGTPHIDSGLATIAGAAELPAAIVAAMFILGEVITLAQGFGMMLILVGIILPQLPTHTRHRKRSEPIEL</sequence>
<feature type="transmembrane region" description="Helical" evidence="7">
    <location>
        <begin position="70"/>
        <end position="89"/>
    </location>
</feature>
<proteinExistence type="inferred from homology"/>
<evidence type="ECO:0000256" key="2">
    <source>
        <dbReference type="ARBA" id="ARBA00007362"/>
    </source>
</evidence>
<gene>
    <name evidence="9" type="ORF">AB1471_03010</name>
</gene>
<evidence type="ECO:0000259" key="8">
    <source>
        <dbReference type="Pfam" id="PF00892"/>
    </source>
</evidence>
<feature type="transmembrane region" description="Helical" evidence="7">
    <location>
        <begin position="187"/>
        <end position="204"/>
    </location>
</feature>
<dbReference type="Pfam" id="PF00892">
    <property type="entry name" value="EamA"/>
    <property type="match status" value="2"/>
</dbReference>
<evidence type="ECO:0000256" key="4">
    <source>
        <dbReference type="ARBA" id="ARBA00022692"/>
    </source>
</evidence>
<feature type="transmembrane region" description="Helical" evidence="7">
    <location>
        <begin position="157"/>
        <end position="175"/>
    </location>
</feature>
<keyword evidence="10" id="KW-1185">Reference proteome</keyword>
<reference evidence="9 10" key="1">
    <citation type="journal article" date="1979" name="Int. J. Syst. Evol. Microbiol.">
        <title>Bacillus globisporus subsp. marinus subsp. nov.</title>
        <authorList>
            <person name="Liu H."/>
        </authorList>
    </citation>
    <scope>NUCLEOTIDE SEQUENCE [LARGE SCALE GENOMIC DNA]</scope>
    <source>
        <strain evidence="9 10">DSM 1297</strain>
    </source>
</reference>
<feature type="transmembrane region" description="Helical" evidence="7">
    <location>
        <begin position="216"/>
        <end position="238"/>
    </location>
</feature>
<accession>A0ABV3Q1T6</accession>
<dbReference type="PANTHER" id="PTHR42920:SF5">
    <property type="entry name" value="EAMA DOMAIN-CONTAINING PROTEIN"/>
    <property type="match status" value="1"/>
</dbReference>
<keyword evidence="5 7" id="KW-1133">Transmembrane helix</keyword>
<dbReference type="EMBL" id="JBFMIA010000001">
    <property type="protein sequence ID" value="MEW9500768.1"/>
    <property type="molecule type" value="Genomic_DNA"/>
</dbReference>
<evidence type="ECO:0000256" key="6">
    <source>
        <dbReference type="ARBA" id="ARBA00023136"/>
    </source>
</evidence>
<comment type="subcellular location">
    <subcellularLocation>
        <location evidence="1">Cell membrane</location>
        <topology evidence="1">Multi-pass membrane protein</topology>
    </subcellularLocation>
</comment>
<dbReference type="InterPro" id="IPR051258">
    <property type="entry name" value="Diverse_Substrate_Transporter"/>
</dbReference>
<name>A0ABV3Q1T6_9BACL</name>
<feature type="transmembrane region" description="Helical" evidence="7">
    <location>
        <begin position="126"/>
        <end position="145"/>
    </location>
</feature>
<feature type="transmembrane region" description="Helical" evidence="7">
    <location>
        <begin position="272"/>
        <end position="290"/>
    </location>
</feature>
<evidence type="ECO:0000256" key="1">
    <source>
        <dbReference type="ARBA" id="ARBA00004651"/>
    </source>
</evidence>
<feature type="transmembrane region" description="Helical" evidence="7">
    <location>
        <begin position="245"/>
        <end position="266"/>
    </location>
</feature>
<comment type="caution">
    <text evidence="9">The sequence shown here is derived from an EMBL/GenBank/DDBJ whole genome shotgun (WGS) entry which is preliminary data.</text>
</comment>
<dbReference type="InterPro" id="IPR000620">
    <property type="entry name" value="EamA_dom"/>
</dbReference>
<evidence type="ECO:0000256" key="3">
    <source>
        <dbReference type="ARBA" id="ARBA00022475"/>
    </source>
</evidence>
<feature type="transmembrane region" description="Helical" evidence="7">
    <location>
        <begin position="40"/>
        <end position="58"/>
    </location>
</feature>
<evidence type="ECO:0000256" key="7">
    <source>
        <dbReference type="SAM" id="Phobius"/>
    </source>
</evidence>
<keyword evidence="6 7" id="KW-0472">Membrane</keyword>
<keyword evidence="3" id="KW-1003">Cell membrane</keyword>
<comment type="similarity">
    <text evidence="2">Belongs to the EamA transporter family.</text>
</comment>
<feature type="transmembrane region" description="Helical" evidence="7">
    <location>
        <begin position="95"/>
        <end position="114"/>
    </location>
</feature>
<dbReference type="PANTHER" id="PTHR42920">
    <property type="entry name" value="OS03G0707200 PROTEIN-RELATED"/>
    <property type="match status" value="1"/>
</dbReference>
<keyword evidence="4 7" id="KW-0812">Transmembrane</keyword>
<evidence type="ECO:0000313" key="9">
    <source>
        <dbReference type="EMBL" id="MEW9500768.1"/>
    </source>
</evidence>
<feature type="domain" description="EamA" evidence="8">
    <location>
        <begin position="156"/>
        <end position="287"/>
    </location>
</feature>
<organism evidence="9 10">
    <name type="scientific">Jeotgalibacillus marinus</name>
    <dbReference type="NCBI Taxonomy" id="86667"/>
    <lineage>
        <taxon>Bacteria</taxon>
        <taxon>Bacillati</taxon>
        <taxon>Bacillota</taxon>
        <taxon>Bacilli</taxon>
        <taxon>Bacillales</taxon>
        <taxon>Caryophanaceae</taxon>
        <taxon>Jeotgalibacillus</taxon>
    </lineage>
</organism>
<evidence type="ECO:0000313" key="10">
    <source>
        <dbReference type="Proteomes" id="UP001556040"/>
    </source>
</evidence>
<evidence type="ECO:0000256" key="5">
    <source>
        <dbReference type="ARBA" id="ARBA00022989"/>
    </source>
</evidence>
<dbReference type="RefSeq" id="WP_367778093.1">
    <property type="nucleotide sequence ID" value="NZ_JBFMIA010000001.1"/>
</dbReference>
<feature type="domain" description="EamA" evidence="8">
    <location>
        <begin position="10"/>
        <end position="139"/>
    </location>
</feature>
<dbReference type="InterPro" id="IPR037185">
    <property type="entry name" value="EmrE-like"/>
</dbReference>
<dbReference type="SUPFAM" id="SSF103481">
    <property type="entry name" value="Multidrug resistance efflux transporter EmrE"/>
    <property type="match status" value="2"/>
</dbReference>